<dbReference type="InterPro" id="IPR007714">
    <property type="entry name" value="CFA20_dom"/>
</dbReference>
<dbReference type="eggNOG" id="KOG3213">
    <property type="taxonomic scope" value="Eukaryota"/>
</dbReference>
<organism evidence="3">
    <name type="scientific">Anopheles darlingi</name>
    <name type="common">Mosquito</name>
    <dbReference type="NCBI Taxonomy" id="43151"/>
    <lineage>
        <taxon>Eukaryota</taxon>
        <taxon>Metazoa</taxon>
        <taxon>Ecdysozoa</taxon>
        <taxon>Arthropoda</taxon>
        <taxon>Hexapoda</taxon>
        <taxon>Insecta</taxon>
        <taxon>Pterygota</taxon>
        <taxon>Neoptera</taxon>
        <taxon>Endopterygota</taxon>
        <taxon>Diptera</taxon>
        <taxon>Nematocera</taxon>
        <taxon>Culicoidea</taxon>
        <taxon>Culicidae</taxon>
        <taxon>Anophelinae</taxon>
        <taxon>Anopheles</taxon>
    </lineage>
</organism>
<gene>
    <name evidence="3" type="ORF">AND_002485</name>
</gene>
<evidence type="ECO:0000313" key="5">
    <source>
        <dbReference type="Proteomes" id="UP000000673"/>
    </source>
</evidence>
<name>W5JS44_ANODA</name>
<dbReference type="HOGENOM" id="CLU_060610_0_1_1"/>
<feature type="compositionally biased region" description="Low complexity" evidence="1">
    <location>
        <begin position="217"/>
        <end position="236"/>
    </location>
</feature>
<dbReference type="PANTHER" id="PTHR12458">
    <property type="entry name" value="ORF PROTEIN"/>
    <property type="match status" value="1"/>
</dbReference>
<sequence>MFRHSFQHKFVTVYSSIGSKPLAIWDVRTKNGHVRRLTDEDLNSLVLEVMGVNVATTYITAPCAPCPSLSIKLPFLVMLLKNLKKYFSFEVQILDDRKSLRRLRFSNYQSETRVDCFSITMPLSLVPNWNQVQLNLADFTRRAYGTNYVEAVRLQLHANVRVKTIYFSDQLYTQDDTPADLRLVRPIRRLIKMRVPAGMATGRLGKVPDEPVESVRPTTPEAEEAPATSPVPVEDPTTPPETEETPAMLPDEEVQEEPVEATVTF</sequence>
<reference evidence="3" key="3">
    <citation type="journal article" date="2013" name="Nucleic Acids Res.">
        <title>The genome of Anopheles darlingi, the main neotropical malaria vector.</title>
        <authorList>
            <person name="Marinotti O."/>
            <person name="Cerqueira G.C."/>
            <person name="de Almeida L.G."/>
            <person name="Ferro M.I."/>
            <person name="Loreto E.L."/>
            <person name="Zaha A."/>
            <person name="Teixeira S.M."/>
            <person name="Wespiser A.R."/>
            <person name="Almeida E Silva A."/>
            <person name="Schlindwein A.D."/>
            <person name="Pacheco A.C."/>
            <person name="Silva A.L."/>
            <person name="Graveley B.R."/>
            <person name="Walenz B.P."/>
            <person name="Lima Bde A."/>
            <person name="Ribeiro C.A."/>
            <person name="Nunes-Silva C.G."/>
            <person name="de Carvalho C.R."/>
            <person name="Soares C.M."/>
            <person name="de Menezes C.B."/>
            <person name="Matiolli C."/>
            <person name="Caffrey D."/>
            <person name="Araujo D.A."/>
            <person name="de Oliveira D.M."/>
            <person name="Golenbock D."/>
            <person name="Grisard E.C."/>
            <person name="Fantinatti-Garboggini F."/>
            <person name="de Carvalho F.M."/>
            <person name="Barcellos F.G."/>
            <person name="Prosdocimi F."/>
            <person name="May G."/>
            <person name="Azevedo Junior G.M."/>
            <person name="Guimaraes G.M."/>
            <person name="Goldman G.H."/>
            <person name="Padilha I.Q."/>
            <person name="Batista Jda S."/>
            <person name="Ferro J.A."/>
            <person name="Ribeiro J.M."/>
            <person name="Fietto J.L."/>
            <person name="Dabbas K.M."/>
            <person name="Cerdeira L."/>
            <person name="Agnez-Lima L.F."/>
            <person name="Brocchi M."/>
            <person name="de Carvalho M.O."/>
            <person name="Teixeira Mde M."/>
            <person name="Diniz Maia Mde M."/>
            <person name="Goldman M.H."/>
            <person name="Cruz Schneider M.P."/>
            <person name="Felipe M.S."/>
            <person name="Hungria M."/>
            <person name="Nicolas M.F."/>
            <person name="Pereira M."/>
            <person name="Montes M.A."/>
            <person name="Cantao M.E."/>
            <person name="Vincentz M."/>
            <person name="Rafael M.S."/>
            <person name="Silverman N."/>
            <person name="Stoco P.H."/>
            <person name="Souza R.C."/>
            <person name="Vicentini R."/>
            <person name="Gazzinelli R.T."/>
            <person name="Neves Rde O."/>
            <person name="Silva R."/>
            <person name="Astolfi-Filho S."/>
            <person name="Maciel T.E."/>
            <person name="Urmenyi T.P."/>
            <person name="Tadei W.P."/>
            <person name="Camargo E.P."/>
            <person name="de Vasconcelos A.T."/>
        </authorList>
    </citation>
    <scope>NUCLEOTIDE SEQUENCE</scope>
</reference>
<protein>
    <submittedName>
        <fullName evidence="3">Transcription factor IIB</fullName>
    </submittedName>
</protein>
<dbReference type="EMBL" id="ADMH02000584">
    <property type="protein sequence ID" value="ETN65745.1"/>
    <property type="molecule type" value="Genomic_DNA"/>
</dbReference>
<dbReference type="InterPro" id="IPR040441">
    <property type="entry name" value="CFA20/CFAP20DC"/>
</dbReference>
<evidence type="ECO:0000259" key="2">
    <source>
        <dbReference type="Pfam" id="PF05018"/>
    </source>
</evidence>
<feature type="domain" description="CFA20" evidence="2">
    <location>
        <begin position="1"/>
        <end position="184"/>
    </location>
</feature>
<feature type="compositionally biased region" description="Acidic residues" evidence="1">
    <location>
        <begin position="250"/>
        <end position="259"/>
    </location>
</feature>
<dbReference type="EnsemblMetazoa" id="ADAC002485-RA">
    <property type="protein sequence ID" value="ADAC002485-PA"/>
    <property type="gene ID" value="ADAC002485"/>
</dbReference>
<dbReference type="Pfam" id="PF05018">
    <property type="entry name" value="CFA20_dom"/>
    <property type="match status" value="1"/>
</dbReference>
<dbReference type="STRING" id="43151.W5JS44"/>
<feature type="region of interest" description="Disordered" evidence="1">
    <location>
        <begin position="202"/>
        <end position="265"/>
    </location>
</feature>
<reference evidence="3 5" key="1">
    <citation type="journal article" date="2010" name="BMC Genomics">
        <title>Combination of measures distinguishes pre-miRNAs from other stem-loops in the genome of the newly sequenced Anopheles darlingi.</title>
        <authorList>
            <person name="Mendes N.D."/>
            <person name="Freitas A.T."/>
            <person name="Vasconcelos A.T."/>
            <person name="Sagot M.F."/>
        </authorList>
    </citation>
    <scope>NUCLEOTIDE SEQUENCE</scope>
</reference>
<keyword evidence="5" id="KW-1185">Reference proteome</keyword>
<dbReference type="AlphaFoldDB" id="W5JS44"/>
<dbReference type="OMA" id="NYQSGTR"/>
<reference evidence="3" key="2">
    <citation type="submission" date="2010-05" db="EMBL/GenBank/DDBJ databases">
        <authorList>
            <person name="Almeida L.G."/>
            <person name="Nicolas M.F."/>
            <person name="Souza R.C."/>
            <person name="Vasconcelos A.T.R."/>
        </authorList>
    </citation>
    <scope>NUCLEOTIDE SEQUENCE</scope>
</reference>
<dbReference type="Proteomes" id="UP000000673">
    <property type="component" value="Unassembled WGS sequence"/>
</dbReference>
<evidence type="ECO:0000313" key="3">
    <source>
        <dbReference type="EMBL" id="ETN65745.1"/>
    </source>
</evidence>
<dbReference type="VEuPathDB" id="VectorBase:ADAC002485"/>
<evidence type="ECO:0000256" key="1">
    <source>
        <dbReference type="SAM" id="MobiDB-lite"/>
    </source>
</evidence>
<accession>W5JS44</accession>
<dbReference type="VEuPathDB" id="VectorBase:ADAR2_002951"/>
<reference evidence="4" key="4">
    <citation type="submission" date="2015-06" db="UniProtKB">
        <authorList>
            <consortium name="EnsemblMetazoa"/>
        </authorList>
    </citation>
    <scope>IDENTIFICATION</scope>
</reference>
<proteinExistence type="predicted"/>
<evidence type="ECO:0000313" key="4">
    <source>
        <dbReference type="EnsemblMetazoa" id="ADAC002485-PA"/>
    </source>
</evidence>